<proteinExistence type="predicted"/>
<dbReference type="STRING" id="1122991.GCA_000613445_01675"/>
<sequence>MAIGSAFLKAFPIYEYMGKILLFLILAIFPIKHYAQITLLDFHSGQPIGYASILGSDGELLSTSDANGVFHIRKGSHNISISHVAYTNLEVNLDTLRKKTIYMYAKEQVLTEVPITTERPEFVVFECYFRCPQFYNSKLEYYRDGIALYFVKLKNGRIDHRVVTSRFLVDEPVYKEEIGKRGMFSYSPSIPVLDFYAIKTERNGKGKNCLVDTLPSKVRFDFDNLFPDSVKRISWGKYKQQLKKVYSSEVYKVNQDGISYLDFLSGRWSRQMVINYKDMNKVFDQWEEIYVTKVYFARQEELKRLIKDAGDRKENIGLYLERYEIPPISEYIKERLVNMKVHRP</sequence>
<dbReference type="Proteomes" id="UP000248314">
    <property type="component" value="Unassembled WGS sequence"/>
</dbReference>
<dbReference type="EMBL" id="QJJX01000024">
    <property type="protein sequence ID" value="PXX21076.1"/>
    <property type="molecule type" value="Genomic_DNA"/>
</dbReference>
<organism evidence="1 2">
    <name type="scientific">Hoylesella shahii DSM 15611 = JCM 12083</name>
    <dbReference type="NCBI Taxonomy" id="1122991"/>
    <lineage>
        <taxon>Bacteria</taxon>
        <taxon>Pseudomonadati</taxon>
        <taxon>Bacteroidota</taxon>
        <taxon>Bacteroidia</taxon>
        <taxon>Bacteroidales</taxon>
        <taxon>Prevotellaceae</taxon>
        <taxon>Hoylesella</taxon>
    </lineage>
</organism>
<evidence type="ECO:0000313" key="1">
    <source>
        <dbReference type="EMBL" id="PXX21076.1"/>
    </source>
</evidence>
<accession>A0A318HVL6</accession>
<reference evidence="1 2" key="1">
    <citation type="submission" date="2018-05" db="EMBL/GenBank/DDBJ databases">
        <title>Genomic Encyclopedia of Type Strains, Phase I: the one thousand microbial genomes (KMG-I) project.</title>
        <authorList>
            <person name="Kyrpides N."/>
        </authorList>
    </citation>
    <scope>NUCLEOTIDE SEQUENCE [LARGE SCALE GENOMIC DNA]</scope>
    <source>
        <strain evidence="1 2">DSM 15611</strain>
    </source>
</reference>
<dbReference type="InterPro" id="IPR008969">
    <property type="entry name" value="CarboxyPept-like_regulatory"/>
</dbReference>
<comment type="caution">
    <text evidence="1">The sequence shown here is derived from an EMBL/GenBank/DDBJ whole genome shotgun (WGS) entry which is preliminary data.</text>
</comment>
<gene>
    <name evidence="1" type="ORF">EJ73_01971</name>
</gene>
<dbReference type="SUPFAM" id="SSF49464">
    <property type="entry name" value="Carboxypeptidase regulatory domain-like"/>
    <property type="match status" value="1"/>
</dbReference>
<dbReference type="AlphaFoldDB" id="A0A318HVL6"/>
<protein>
    <recommendedName>
        <fullName evidence="3">Carboxypeptidase-like protein</fullName>
    </recommendedName>
</protein>
<evidence type="ECO:0000313" key="2">
    <source>
        <dbReference type="Proteomes" id="UP000248314"/>
    </source>
</evidence>
<evidence type="ECO:0008006" key="3">
    <source>
        <dbReference type="Google" id="ProtNLM"/>
    </source>
</evidence>
<name>A0A318HVL6_9BACT</name>
<keyword evidence="2" id="KW-1185">Reference proteome</keyword>